<comment type="caution">
    <text evidence="1">The sequence shown here is derived from an EMBL/GenBank/DDBJ whole genome shotgun (WGS) entry which is preliminary data.</text>
</comment>
<gene>
    <name evidence="1" type="ORF">HKBW3S33_01886</name>
</gene>
<feature type="non-terminal residue" evidence="1">
    <location>
        <position position="1"/>
    </location>
</feature>
<evidence type="ECO:0000313" key="1">
    <source>
        <dbReference type="EMBL" id="GFP28471.1"/>
    </source>
</evidence>
<dbReference type="AlphaFoldDB" id="A0A6V8PC47"/>
<evidence type="ECO:0000313" key="2">
    <source>
        <dbReference type="Proteomes" id="UP000591948"/>
    </source>
</evidence>
<keyword evidence="2" id="KW-1185">Reference proteome</keyword>
<accession>A0A6V8PC47</accession>
<reference evidence="1 2" key="1">
    <citation type="journal article" date="2020" name="Front. Microbiol.">
        <title>Single-cell genomics of novel Actinobacteria with the Wood-Ljungdahl pathway discovered in a serpentinizing system.</title>
        <authorList>
            <person name="Merino N."/>
            <person name="Kawai M."/>
            <person name="Boyd E.S."/>
            <person name="Colman D.R."/>
            <person name="McGlynn S.E."/>
            <person name="Nealson K.H."/>
            <person name="Kurokawa K."/>
            <person name="Hongoh Y."/>
        </authorList>
    </citation>
    <scope>NUCLEOTIDE SEQUENCE [LARGE SCALE GENOMIC DNA]</scope>
    <source>
        <strain evidence="1 2">S33</strain>
    </source>
</reference>
<organism evidence="1 2">
    <name type="scientific">Candidatus Hakubella thermalkaliphila</name>
    <dbReference type="NCBI Taxonomy" id="2754717"/>
    <lineage>
        <taxon>Bacteria</taxon>
        <taxon>Bacillati</taxon>
        <taxon>Actinomycetota</taxon>
        <taxon>Actinomycetota incertae sedis</taxon>
        <taxon>Candidatus Hakubellales</taxon>
        <taxon>Candidatus Hakubellaceae</taxon>
        <taxon>Candidatus Hakubella</taxon>
    </lineage>
</organism>
<name>A0A6V8PC47_9ACTN</name>
<protein>
    <submittedName>
        <fullName evidence="1">Uncharacterized protein</fullName>
    </submittedName>
</protein>
<sequence>NEINRTGSKVNFILLHTLTIRSPHFSCNWLHPGHRSGISTMLFDYFNQSIGDFYGNCYFRVNSIRLRWLKPKGPHGWVANAVGRLIDVFANLHVGFCQRVWCYWVGGFEEIEFRVTVVKPAS</sequence>
<proteinExistence type="predicted"/>
<dbReference type="Proteomes" id="UP000591948">
    <property type="component" value="Unassembled WGS sequence"/>
</dbReference>
<dbReference type="EMBL" id="BLRY01000236">
    <property type="protein sequence ID" value="GFP28471.1"/>
    <property type="molecule type" value="Genomic_DNA"/>
</dbReference>